<keyword evidence="3" id="KW-1185">Reference proteome</keyword>
<organism evidence="2 3">
    <name type="scientific">Lasiosphaeria hispida</name>
    <dbReference type="NCBI Taxonomy" id="260671"/>
    <lineage>
        <taxon>Eukaryota</taxon>
        <taxon>Fungi</taxon>
        <taxon>Dikarya</taxon>
        <taxon>Ascomycota</taxon>
        <taxon>Pezizomycotina</taxon>
        <taxon>Sordariomycetes</taxon>
        <taxon>Sordariomycetidae</taxon>
        <taxon>Sordariales</taxon>
        <taxon>Lasiosphaeriaceae</taxon>
        <taxon>Lasiosphaeria</taxon>
    </lineage>
</organism>
<protein>
    <submittedName>
        <fullName evidence="2">Uncharacterized protein</fullName>
    </submittedName>
</protein>
<proteinExistence type="predicted"/>
<reference evidence="2" key="2">
    <citation type="submission" date="2023-06" db="EMBL/GenBank/DDBJ databases">
        <authorList>
            <consortium name="Lawrence Berkeley National Laboratory"/>
            <person name="Haridas S."/>
            <person name="Hensen N."/>
            <person name="Bonometti L."/>
            <person name="Westerberg I."/>
            <person name="Brannstrom I.O."/>
            <person name="Guillou S."/>
            <person name="Cros-Aarteil S."/>
            <person name="Calhoun S."/>
            <person name="Kuo A."/>
            <person name="Mondo S."/>
            <person name="Pangilinan J."/>
            <person name="Riley R."/>
            <person name="Labutti K."/>
            <person name="Andreopoulos B."/>
            <person name="Lipzen A."/>
            <person name="Chen C."/>
            <person name="Yanf M."/>
            <person name="Daum C."/>
            <person name="Ng V."/>
            <person name="Clum A."/>
            <person name="Steindorff A."/>
            <person name="Ohm R."/>
            <person name="Martin F."/>
            <person name="Silar P."/>
            <person name="Natvig D."/>
            <person name="Lalanne C."/>
            <person name="Gautier V."/>
            <person name="Ament-Velasquez S.L."/>
            <person name="Kruys A."/>
            <person name="Hutchinson M.I."/>
            <person name="Powell A.J."/>
            <person name="Barry K."/>
            <person name="Miller A.N."/>
            <person name="Grigoriev I.V."/>
            <person name="Debuchy R."/>
            <person name="Gladieux P."/>
            <person name="Thoren M.H."/>
            <person name="Johannesson H."/>
        </authorList>
    </citation>
    <scope>NUCLEOTIDE SEQUENCE</scope>
    <source>
        <strain evidence="2">CBS 955.72</strain>
    </source>
</reference>
<evidence type="ECO:0000313" key="2">
    <source>
        <dbReference type="EMBL" id="KAK3348954.1"/>
    </source>
</evidence>
<sequence>MADYLYPCNPRCRKRPRQGDYDSGVLLSDEFETPKTSALDPYGDEASVDPFADQSQPDSLYSWIMGGDGSVPPLSWDIDVQYSDDPLGADTAPTDGYLFGPSQDADDAHYTHSNPLMGSAGPGTAAGSGMAESSDPSFGASARPGDILLSQIGTARASSDAQQQQQQQQRPSKEGPSEQEWEERQPLIQFLYAPDKPNLNLTLQELMKVMEKVGFLKGYASHVAIDT</sequence>
<dbReference type="EMBL" id="JAUIQD010000005">
    <property type="protein sequence ID" value="KAK3348954.1"/>
    <property type="molecule type" value="Genomic_DNA"/>
</dbReference>
<evidence type="ECO:0000256" key="1">
    <source>
        <dbReference type="SAM" id="MobiDB-lite"/>
    </source>
</evidence>
<evidence type="ECO:0000313" key="3">
    <source>
        <dbReference type="Proteomes" id="UP001275084"/>
    </source>
</evidence>
<dbReference type="AlphaFoldDB" id="A0AAJ0MBV7"/>
<feature type="region of interest" description="Disordered" evidence="1">
    <location>
        <begin position="13"/>
        <end position="54"/>
    </location>
</feature>
<dbReference type="Proteomes" id="UP001275084">
    <property type="component" value="Unassembled WGS sequence"/>
</dbReference>
<feature type="compositionally biased region" description="Polar residues" evidence="1">
    <location>
        <begin position="151"/>
        <end position="161"/>
    </location>
</feature>
<feature type="region of interest" description="Disordered" evidence="1">
    <location>
        <begin position="85"/>
        <end position="186"/>
    </location>
</feature>
<accession>A0AAJ0MBV7</accession>
<comment type="caution">
    <text evidence="2">The sequence shown here is derived from an EMBL/GenBank/DDBJ whole genome shotgun (WGS) entry which is preliminary data.</text>
</comment>
<name>A0AAJ0MBV7_9PEZI</name>
<gene>
    <name evidence="2" type="ORF">B0T25DRAFT_231867</name>
</gene>
<reference evidence="2" key="1">
    <citation type="journal article" date="2023" name="Mol. Phylogenet. Evol.">
        <title>Genome-scale phylogeny and comparative genomics of the fungal order Sordariales.</title>
        <authorList>
            <person name="Hensen N."/>
            <person name="Bonometti L."/>
            <person name="Westerberg I."/>
            <person name="Brannstrom I.O."/>
            <person name="Guillou S."/>
            <person name="Cros-Aarteil S."/>
            <person name="Calhoun S."/>
            <person name="Haridas S."/>
            <person name="Kuo A."/>
            <person name="Mondo S."/>
            <person name="Pangilinan J."/>
            <person name="Riley R."/>
            <person name="LaButti K."/>
            <person name="Andreopoulos B."/>
            <person name="Lipzen A."/>
            <person name="Chen C."/>
            <person name="Yan M."/>
            <person name="Daum C."/>
            <person name="Ng V."/>
            <person name="Clum A."/>
            <person name="Steindorff A."/>
            <person name="Ohm R.A."/>
            <person name="Martin F."/>
            <person name="Silar P."/>
            <person name="Natvig D.O."/>
            <person name="Lalanne C."/>
            <person name="Gautier V."/>
            <person name="Ament-Velasquez S.L."/>
            <person name="Kruys A."/>
            <person name="Hutchinson M.I."/>
            <person name="Powell A.J."/>
            <person name="Barry K."/>
            <person name="Miller A.N."/>
            <person name="Grigoriev I.V."/>
            <person name="Debuchy R."/>
            <person name="Gladieux P."/>
            <person name="Hiltunen Thoren M."/>
            <person name="Johannesson H."/>
        </authorList>
    </citation>
    <scope>NUCLEOTIDE SEQUENCE</scope>
    <source>
        <strain evidence="2">CBS 955.72</strain>
    </source>
</reference>